<organism evidence="6 7">
    <name type="scientific">Lophium mytilinum</name>
    <dbReference type="NCBI Taxonomy" id="390894"/>
    <lineage>
        <taxon>Eukaryota</taxon>
        <taxon>Fungi</taxon>
        <taxon>Dikarya</taxon>
        <taxon>Ascomycota</taxon>
        <taxon>Pezizomycotina</taxon>
        <taxon>Dothideomycetes</taxon>
        <taxon>Pleosporomycetidae</taxon>
        <taxon>Mytilinidiales</taxon>
        <taxon>Mytilinidiaceae</taxon>
        <taxon>Lophium</taxon>
    </lineage>
</organism>
<feature type="transmembrane region" description="Helical" evidence="5">
    <location>
        <begin position="431"/>
        <end position="450"/>
    </location>
</feature>
<evidence type="ECO:0000256" key="4">
    <source>
        <dbReference type="ARBA" id="ARBA00023136"/>
    </source>
</evidence>
<comment type="subcellular location">
    <subcellularLocation>
        <location evidence="1">Membrane</location>
        <topology evidence="1">Multi-pass membrane protein</topology>
    </subcellularLocation>
</comment>
<keyword evidence="3 5" id="KW-1133">Transmembrane helix</keyword>
<name>A0A6A6QDI9_9PEZI</name>
<dbReference type="InterPro" id="IPR002523">
    <property type="entry name" value="MgTranspt_CorA/ZnTranspt_ZntB"/>
</dbReference>
<dbReference type="Gene3D" id="1.20.58.340">
    <property type="entry name" value="Magnesium transport protein CorA, transmembrane region"/>
    <property type="match status" value="1"/>
</dbReference>
<protein>
    <recommendedName>
        <fullName evidence="8">Cora-domain-containing protein</fullName>
    </recommendedName>
</protein>
<keyword evidence="7" id="KW-1185">Reference proteome</keyword>
<dbReference type="AlphaFoldDB" id="A0A6A6QDI9"/>
<dbReference type="GO" id="GO:0016020">
    <property type="term" value="C:membrane"/>
    <property type="evidence" value="ECO:0007669"/>
    <property type="project" value="UniProtKB-SubCell"/>
</dbReference>
<evidence type="ECO:0000256" key="2">
    <source>
        <dbReference type="ARBA" id="ARBA00022692"/>
    </source>
</evidence>
<evidence type="ECO:0000256" key="3">
    <source>
        <dbReference type="ARBA" id="ARBA00022989"/>
    </source>
</evidence>
<dbReference type="Pfam" id="PF01544">
    <property type="entry name" value="CorA"/>
    <property type="match status" value="1"/>
</dbReference>
<accession>A0A6A6QDI9</accession>
<keyword evidence="4 5" id="KW-0472">Membrane</keyword>
<dbReference type="Proteomes" id="UP000799750">
    <property type="component" value="Unassembled WGS sequence"/>
</dbReference>
<evidence type="ECO:0000313" key="7">
    <source>
        <dbReference type="Proteomes" id="UP000799750"/>
    </source>
</evidence>
<dbReference type="OrthoDB" id="5428055at2759"/>
<dbReference type="InterPro" id="IPR045863">
    <property type="entry name" value="CorA_TM1_TM2"/>
</dbReference>
<sequence length="505" mass="56962">MQKFASNSFSLDDLGTDGAWLCAKGPYLDFIAGRCSYDPGLMTADPKNQDHPLRPGNATVVVLEQDYSSLNFTSKEFKSCSDLQSYFSNDLASPQGPHPRRRIYLMEGLAQDYISVLGSQFFMNPSFFMRQERTCIWSNAFTPVSDAIPQPALLEPEKSFMIDYCELRQFPQIMPNTAFFCKRTGRHVGMTPSRHEENSTTGMLRRKCSYWSRETQSGGWDVVMLCDPQLQDVWNNLSTATNVPNTPFQGGYVDFLPIHLTRDAHLTTPKHTRKSMLHDLVFYYSHHAHLVPSADWKLPVTAALFPKKIIAAHYLQLVAYIKAMLPSLELQLSSSWTNEQEQWRTLQTISRRCGDYCDNIEDILLTLGLPLSLPSSAAGSWMDAAKDYQYIRLRLDSLKSRADTLMAAMTGLASIAGNHQALDEAKRAKRLTLVGLIFIPLAYSTSLFSMTDNFAPGQSAFWVYWVVAVPMIVVTFLVAGVLDLVLDEGGKFPIHWLRRKKTNTS</sequence>
<evidence type="ECO:0000256" key="5">
    <source>
        <dbReference type="SAM" id="Phobius"/>
    </source>
</evidence>
<keyword evidence="2 5" id="KW-0812">Transmembrane</keyword>
<proteinExistence type="predicted"/>
<reference evidence="6" key="1">
    <citation type="journal article" date="2020" name="Stud. Mycol.">
        <title>101 Dothideomycetes genomes: a test case for predicting lifestyles and emergence of pathogens.</title>
        <authorList>
            <person name="Haridas S."/>
            <person name="Albert R."/>
            <person name="Binder M."/>
            <person name="Bloem J."/>
            <person name="Labutti K."/>
            <person name="Salamov A."/>
            <person name="Andreopoulos B."/>
            <person name="Baker S."/>
            <person name="Barry K."/>
            <person name="Bills G."/>
            <person name="Bluhm B."/>
            <person name="Cannon C."/>
            <person name="Castanera R."/>
            <person name="Culley D."/>
            <person name="Daum C."/>
            <person name="Ezra D."/>
            <person name="Gonzalez J."/>
            <person name="Henrissat B."/>
            <person name="Kuo A."/>
            <person name="Liang C."/>
            <person name="Lipzen A."/>
            <person name="Lutzoni F."/>
            <person name="Magnuson J."/>
            <person name="Mondo S."/>
            <person name="Nolan M."/>
            <person name="Ohm R."/>
            <person name="Pangilinan J."/>
            <person name="Park H.-J."/>
            <person name="Ramirez L."/>
            <person name="Alfaro M."/>
            <person name="Sun H."/>
            <person name="Tritt A."/>
            <person name="Yoshinaga Y."/>
            <person name="Zwiers L.-H."/>
            <person name="Turgeon B."/>
            <person name="Goodwin S."/>
            <person name="Spatafora J."/>
            <person name="Crous P."/>
            <person name="Grigoriev I."/>
        </authorList>
    </citation>
    <scope>NUCLEOTIDE SEQUENCE</scope>
    <source>
        <strain evidence="6">CBS 269.34</strain>
    </source>
</reference>
<gene>
    <name evidence="6" type="ORF">BU16DRAFT_145969</name>
</gene>
<feature type="transmembrane region" description="Helical" evidence="5">
    <location>
        <begin position="462"/>
        <end position="486"/>
    </location>
</feature>
<dbReference type="GO" id="GO:0046873">
    <property type="term" value="F:metal ion transmembrane transporter activity"/>
    <property type="evidence" value="ECO:0007669"/>
    <property type="project" value="InterPro"/>
</dbReference>
<dbReference type="EMBL" id="MU004197">
    <property type="protein sequence ID" value="KAF2490169.1"/>
    <property type="molecule type" value="Genomic_DNA"/>
</dbReference>
<evidence type="ECO:0000313" key="6">
    <source>
        <dbReference type="EMBL" id="KAF2490169.1"/>
    </source>
</evidence>
<dbReference type="SUPFAM" id="SSF144083">
    <property type="entry name" value="Magnesium transport protein CorA, transmembrane region"/>
    <property type="match status" value="1"/>
</dbReference>
<evidence type="ECO:0000256" key="1">
    <source>
        <dbReference type="ARBA" id="ARBA00004141"/>
    </source>
</evidence>
<evidence type="ECO:0008006" key="8">
    <source>
        <dbReference type="Google" id="ProtNLM"/>
    </source>
</evidence>